<evidence type="ECO:0000256" key="1">
    <source>
        <dbReference type="SAM" id="SignalP"/>
    </source>
</evidence>
<organism evidence="2 3">
    <name type="scientific">Syntrophorhabdus aromaticivorans</name>
    <dbReference type="NCBI Taxonomy" id="328301"/>
    <lineage>
        <taxon>Bacteria</taxon>
        <taxon>Pseudomonadati</taxon>
        <taxon>Thermodesulfobacteriota</taxon>
        <taxon>Syntrophorhabdia</taxon>
        <taxon>Syntrophorhabdales</taxon>
        <taxon>Syntrophorhabdaceae</taxon>
        <taxon>Syntrophorhabdus</taxon>
    </lineage>
</organism>
<reference evidence="2" key="1">
    <citation type="journal article" date="2020" name="Biotechnol. Biofuels">
        <title>New insights from the biogas microbiome by comprehensive genome-resolved metagenomics of nearly 1600 species originating from multiple anaerobic digesters.</title>
        <authorList>
            <person name="Campanaro S."/>
            <person name="Treu L."/>
            <person name="Rodriguez-R L.M."/>
            <person name="Kovalovszki A."/>
            <person name="Ziels R.M."/>
            <person name="Maus I."/>
            <person name="Zhu X."/>
            <person name="Kougias P.G."/>
            <person name="Basile A."/>
            <person name="Luo G."/>
            <person name="Schluter A."/>
            <person name="Konstantinidis K.T."/>
            <person name="Angelidaki I."/>
        </authorList>
    </citation>
    <scope>NUCLEOTIDE SEQUENCE</scope>
    <source>
        <strain evidence="2">AS06rmzACSIP_7</strain>
    </source>
</reference>
<evidence type="ECO:0000313" key="2">
    <source>
        <dbReference type="EMBL" id="NLW35197.1"/>
    </source>
</evidence>
<accession>A0A971M4H8</accession>
<feature type="signal peptide" evidence="1">
    <location>
        <begin position="1"/>
        <end position="27"/>
    </location>
</feature>
<dbReference type="InterPro" id="IPR021556">
    <property type="entry name" value="DUF2950"/>
</dbReference>
<reference evidence="2" key="2">
    <citation type="submission" date="2020-01" db="EMBL/GenBank/DDBJ databases">
        <authorList>
            <person name="Campanaro S."/>
        </authorList>
    </citation>
    <scope>NUCLEOTIDE SEQUENCE</scope>
    <source>
        <strain evidence="2">AS06rmzACSIP_7</strain>
    </source>
</reference>
<sequence length="319" mass="35125">MQLLKTHKNKALVSLFVCMLISGVIFAATSVWSASPKVRQKTFASPEQAVQALVGAMKSGSKKTLSTIFGPESAEWLSSGDPVRDKADRERFLKAYGEKNSLDMGRNDRVILQVGNDDWPFPFPIAKKGSTWIFDSEAGKEELLNRRIGRNELRVLDTMEAYVAGQREYAGKDRTGGGIHAYARRFMSTPGKKDGLYWQAKEGEEESPMGPLVAGAAREGYTEKTRTEAPSPFQGYYFRILTAQGEHAPGGAYDYTVKGNMVLGFGLIAYPAKYGSSGIMTFVVNQEGVVYQKDLGEKTAQAAAAIQKYDPDTTWEKAR</sequence>
<keyword evidence="1" id="KW-0732">Signal</keyword>
<evidence type="ECO:0000313" key="3">
    <source>
        <dbReference type="Proteomes" id="UP000777265"/>
    </source>
</evidence>
<gene>
    <name evidence="2" type="ORF">GXY80_06910</name>
</gene>
<dbReference type="Pfam" id="PF11453">
    <property type="entry name" value="DUF2950"/>
    <property type="match status" value="1"/>
</dbReference>
<protein>
    <submittedName>
        <fullName evidence="2">DUF2950 domain-containing protein</fullName>
    </submittedName>
</protein>
<dbReference type="AlphaFoldDB" id="A0A971M4H8"/>
<dbReference type="Proteomes" id="UP000777265">
    <property type="component" value="Unassembled WGS sequence"/>
</dbReference>
<proteinExistence type="predicted"/>
<dbReference type="EMBL" id="JAAYEE010000113">
    <property type="protein sequence ID" value="NLW35197.1"/>
    <property type="molecule type" value="Genomic_DNA"/>
</dbReference>
<feature type="chain" id="PRO_5037859677" evidence="1">
    <location>
        <begin position="28"/>
        <end position="319"/>
    </location>
</feature>
<name>A0A971M4H8_9BACT</name>
<comment type="caution">
    <text evidence="2">The sequence shown here is derived from an EMBL/GenBank/DDBJ whole genome shotgun (WGS) entry which is preliminary data.</text>
</comment>